<evidence type="ECO:0000313" key="1">
    <source>
        <dbReference type="EMBL" id="GFX88145.1"/>
    </source>
</evidence>
<dbReference type="AlphaFoldDB" id="A0A8X6R4U8"/>
<name>A0A8X6R4U8_TRICX</name>
<dbReference type="Proteomes" id="UP000887159">
    <property type="component" value="Unassembled WGS sequence"/>
</dbReference>
<comment type="caution">
    <text evidence="1">The sequence shown here is derived from an EMBL/GenBank/DDBJ whole genome shotgun (WGS) entry which is preliminary data.</text>
</comment>
<organism evidence="1 2">
    <name type="scientific">Trichonephila clavipes</name>
    <name type="common">Golden silk orbweaver</name>
    <name type="synonym">Nephila clavipes</name>
    <dbReference type="NCBI Taxonomy" id="2585209"/>
    <lineage>
        <taxon>Eukaryota</taxon>
        <taxon>Metazoa</taxon>
        <taxon>Ecdysozoa</taxon>
        <taxon>Arthropoda</taxon>
        <taxon>Chelicerata</taxon>
        <taxon>Arachnida</taxon>
        <taxon>Araneae</taxon>
        <taxon>Araneomorphae</taxon>
        <taxon>Entelegynae</taxon>
        <taxon>Araneoidea</taxon>
        <taxon>Nephilidae</taxon>
        <taxon>Trichonephila</taxon>
    </lineage>
</organism>
<accession>A0A8X6R4U8</accession>
<proteinExistence type="predicted"/>
<dbReference type="EMBL" id="BMAU01021046">
    <property type="protein sequence ID" value="GFX88145.1"/>
    <property type="molecule type" value="Genomic_DNA"/>
</dbReference>
<sequence length="90" mass="9725">MYLQGEGTTQKINLVSRRCNNSTPLGYSSCPTGIVHGGTLNSRRAASPLVWLVDARGRKVGAPWLTPGFSPSKLGWNRAKSYCHLHGAQS</sequence>
<protein>
    <submittedName>
        <fullName evidence="1">Uncharacterized protein</fullName>
    </submittedName>
</protein>
<gene>
    <name evidence="1" type="ORF">TNCV_159601</name>
</gene>
<reference evidence="1" key="1">
    <citation type="submission" date="2020-08" db="EMBL/GenBank/DDBJ databases">
        <title>Multicomponent nature underlies the extraordinary mechanical properties of spider dragline silk.</title>
        <authorList>
            <person name="Kono N."/>
            <person name="Nakamura H."/>
            <person name="Mori M."/>
            <person name="Yoshida Y."/>
            <person name="Ohtoshi R."/>
            <person name="Malay A.D."/>
            <person name="Moran D.A.P."/>
            <person name="Tomita M."/>
            <person name="Numata K."/>
            <person name="Arakawa K."/>
        </authorList>
    </citation>
    <scope>NUCLEOTIDE SEQUENCE</scope>
</reference>
<evidence type="ECO:0000313" key="2">
    <source>
        <dbReference type="Proteomes" id="UP000887159"/>
    </source>
</evidence>
<keyword evidence="2" id="KW-1185">Reference proteome</keyword>